<keyword evidence="2" id="KW-0929">Antimicrobial</keyword>
<proteinExistence type="inferred from homology"/>
<comment type="similarity">
    <text evidence="1">Belongs to the DEFL family.</text>
</comment>
<evidence type="ECO:0000313" key="8">
    <source>
        <dbReference type="Proteomes" id="UP001165190"/>
    </source>
</evidence>
<keyword evidence="3" id="KW-0295">Fungicide</keyword>
<dbReference type="OrthoDB" id="1869961at2759"/>
<organism evidence="7 8">
    <name type="scientific">Hibiscus trionum</name>
    <name type="common">Flower of an hour</name>
    <dbReference type="NCBI Taxonomy" id="183268"/>
    <lineage>
        <taxon>Eukaryota</taxon>
        <taxon>Viridiplantae</taxon>
        <taxon>Streptophyta</taxon>
        <taxon>Embryophyta</taxon>
        <taxon>Tracheophyta</taxon>
        <taxon>Spermatophyta</taxon>
        <taxon>Magnoliopsida</taxon>
        <taxon>eudicotyledons</taxon>
        <taxon>Gunneridae</taxon>
        <taxon>Pentapetalae</taxon>
        <taxon>rosids</taxon>
        <taxon>malvids</taxon>
        <taxon>Malvales</taxon>
        <taxon>Malvaceae</taxon>
        <taxon>Malvoideae</taxon>
        <taxon>Hibiscus</taxon>
    </lineage>
</organism>
<dbReference type="PANTHER" id="PTHR33830:SF21">
    <property type="entry name" value="DEFENSIN-LIKE PROTEIN 165-RELATED"/>
    <property type="match status" value="1"/>
</dbReference>
<evidence type="ECO:0000256" key="6">
    <source>
        <dbReference type="SAM" id="SignalP"/>
    </source>
</evidence>
<protein>
    <submittedName>
        <fullName evidence="7">Low-molecular-weight cysteine-rich 12</fullName>
    </submittedName>
</protein>
<evidence type="ECO:0000256" key="2">
    <source>
        <dbReference type="ARBA" id="ARBA00022529"/>
    </source>
</evidence>
<evidence type="ECO:0000256" key="5">
    <source>
        <dbReference type="ARBA" id="ARBA00023157"/>
    </source>
</evidence>
<keyword evidence="6" id="KW-0732">Signal</keyword>
<dbReference type="GO" id="GO:0031640">
    <property type="term" value="P:killing of cells of another organism"/>
    <property type="evidence" value="ECO:0007669"/>
    <property type="project" value="UniProtKB-KW"/>
</dbReference>
<evidence type="ECO:0000313" key="7">
    <source>
        <dbReference type="EMBL" id="GMJ08607.1"/>
    </source>
</evidence>
<dbReference type="PANTHER" id="PTHR33830">
    <property type="entry name" value="DEFENSIN-LIKE PROTEIN 184-RELATED"/>
    <property type="match status" value="1"/>
</dbReference>
<reference evidence="7" key="1">
    <citation type="submission" date="2023-05" db="EMBL/GenBank/DDBJ databases">
        <title>Genome and transcriptome analyses reveal genes involved in the formation of fine ridges on petal epidermal cells in Hibiscus trionum.</title>
        <authorList>
            <person name="Koshimizu S."/>
            <person name="Masuda S."/>
            <person name="Ishii T."/>
            <person name="Shirasu K."/>
            <person name="Hoshino A."/>
            <person name="Arita M."/>
        </authorList>
    </citation>
    <scope>NUCLEOTIDE SEQUENCE</scope>
    <source>
        <strain evidence="7">Hamamatsu line</strain>
    </source>
</reference>
<feature type="signal peptide" evidence="6">
    <location>
        <begin position="1"/>
        <end position="27"/>
    </location>
</feature>
<accession>A0A9W7MQ37</accession>
<evidence type="ECO:0000256" key="4">
    <source>
        <dbReference type="ARBA" id="ARBA00022821"/>
    </source>
</evidence>
<comment type="caution">
    <text evidence="7">The sequence shown here is derived from an EMBL/GenBank/DDBJ whole genome shotgun (WGS) entry which is preliminary data.</text>
</comment>
<feature type="chain" id="PRO_5040723727" evidence="6">
    <location>
        <begin position="28"/>
        <end position="81"/>
    </location>
</feature>
<dbReference type="InterPro" id="IPR010851">
    <property type="entry name" value="DEFL"/>
</dbReference>
<dbReference type="GO" id="GO:0050832">
    <property type="term" value="P:defense response to fungus"/>
    <property type="evidence" value="ECO:0007669"/>
    <property type="project" value="UniProtKB-KW"/>
</dbReference>
<keyword evidence="8" id="KW-1185">Reference proteome</keyword>
<name>A0A9W7MQ37_HIBTR</name>
<evidence type="ECO:0000256" key="3">
    <source>
        <dbReference type="ARBA" id="ARBA00022577"/>
    </source>
</evidence>
<keyword evidence="5" id="KW-1015">Disulfide bond</keyword>
<sequence>MAKFTPSAVVILILLFTVISKVPQTEGGRCQEVLDPSDCVLSDCKKMCYQKHQSMGGQCVEKGGTPAQPTYKCVCVYDCPL</sequence>
<dbReference type="Pfam" id="PF07333">
    <property type="entry name" value="SLR1-BP"/>
    <property type="match status" value="1"/>
</dbReference>
<dbReference type="AlphaFoldDB" id="A0A9W7MQ37"/>
<dbReference type="EMBL" id="BSYR01000052">
    <property type="protein sequence ID" value="GMJ08607.1"/>
    <property type="molecule type" value="Genomic_DNA"/>
</dbReference>
<evidence type="ECO:0000256" key="1">
    <source>
        <dbReference type="ARBA" id="ARBA00006722"/>
    </source>
</evidence>
<dbReference type="Proteomes" id="UP001165190">
    <property type="component" value="Unassembled WGS sequence"/>
</dbReference>
<keyword evidence="4" id="KW-0611">Plant defense</keyword>
<gene>
    <name evidence="7" type="ORF">HRI_004529900</name>
</gene>